<dbReference type="RefSeq" id="WP_005203939.1">
    <property type="nucleotide sequence ID" value="NZ_KB850072.1"/>
</dbReference>
<evidence type="ECO:0000259" key="1">
    <source>
        <dbReference type="PROSITE" id="PS50994"/>
    </source>
</evidence>
<gene>
    <name evidence="2" type="ORF">F902_02580</name>
</gene>
<dbReference type="Gene3D" id="3.30.420.10">
    <property type="entry name" value="Ribonuclease H-like superfamily/Ribonuclease H"/>
    <property type="match status" value="1"/>
</dbReference>
<name>N9T477_9GAMM</name>
<dbReference type="PANTHER" id="PTHR35004">
    <property type="entry name" value="TRANSPOSASE RV3428C-RELATED"/>
    <property type="match status" value="1"/>
</dbReference>
<dbReference type="SUPFAM" id="SSF53098">
    <property type="entry name" value="Ribonuclease H-like"/>
    <property type="match status" value="1"/>
</dbReference>
<dbReference type="EMBL" id="APRN01000036">
    <property type="protein sequence ID" value="ENX58180.1"/>
    <property type="molecule type" value="Genomic_DNA"/>
</dbReference>
<sequence>MAAKIDTVELAQAEYLKEVKQKLETSGFGSKDEIVSEAAAFLSIGRNELYRRLKAIGYTTGRKTRSDKGKSVVDADTAKLIGGLVYEATRANGKRTTSIKGALKIAQANGVAPDVSAATIGRRMKQELCHPTMLEAPTPHQNQRSLHPNHVWELDASTCILFYLPKEGGVRDMHPSEFNKNKPENLKRIEKDMVTRYVITDHYSGNVYLEYVRGSESAQNLINIMLNAMQRRDNKNPMHGVPMIIYTDKGSAMTSGLFTNLLDRLDIQIIDHAKGNARAKGQVEKHQDIIECEFEGRIKYMKDKITTLSQLNAFASKWTAHFNETSVHSRTGKTRNAVWQTIKPEKLRIAPPIELCKELVTTKPESKTVTGNLRVKHTINGYGSYEYDVSHVWGVHVKAKFDVVVNPFRAPCIDLLGTDEHGNPMVYTIEPDQMDLIGGWNESATIIGETPRAKADSQLDKVRKEIRQKAYNVNTDEEVEKAIKQRKGAFSHIIDPMADVNQTVVPDYLPRAGEQMTTPDQRRQVAPVNLIQAAKQIRGVVGDLWTHDHYKALQKSFPTGEVPQEVIPEIIAGIQNESTKPKLRVVGE</sequence>
<reference evidence="2 3" key="1">
    <citation type="submission" date="2013-02" db="EMBL/GenBank/DDBJ databases">
        <title>The Genome Sequence of Acinetobacter sp. CIP 70.18.</title>
        <authorList>
            <consortium name="The Broad Institute Genome Sequencing Platform"/>
            <consortium name="The Broad Institute Genome Sequencing Center for Infectious Disease"/>
            <person name="Cerqueira G."/>
            <person name="Feldgarden M."/>
            <person name="Courvalin P."/>
            <person name="Perichon B."/>
            <person name="Grillot-Courvalin C."/>
            <person name="Clermont D."/>
            <person name="Rocha E."/>
            <person name="Yoon E.-J."/>
            <person name="Nemec A."/>
            <person name="Walker B."/>
            <person name="Young S.K."/>
            <person name="Zeng Q."/>
            <person name="Gargeya S."/>
            <person name="Fitzgerald M."/>
            <person name="Haas B."/>
            <person name="Abouelleil A."/>
            <person name="Alvarado L."/>
            <person name="Arachchi H.M."/>
            <person name="Berlin A.M."/>
            <person name="Chapman S.B."/>
            <person name="Dewar J."/>
            <person name="Goldberg J."/>
            <person name="Griggs A."/>
            <person name="Gujja S."/>
            <person name="Hansen M."/>
            <person name="Howarth C."/>
            <person name="Imamovic A."/>
            <person name="Larimer J."/>
            <person name="McCowan C."/>
            <person name="Murphy C."/>
            <person name="Neiman D."/>
            <person name="Pearson M."/>
            <person name="Priest M."/>
            <person name="Roberts A."/>
            <person name="Saif S."/>
            <person name="Shea T."/>
            <person name="Sisk P."/>
            <person name="Sykes S."/>
            <person name="Wortman J."/>
            <person name="Nusbaum C."/>
            <person name="Birren B."/>
        </authorList>
    </citation>
    <scope>NUCLEOTIDE SEQUENCE [LARGE SCALE GENOMIC DNA]</scope>
    <source>
        <strain evidence="2 3">CIP 70.18</strain>
    </source>
</reference>
<keyword evidence="3" id="KW-1185">Reference proteome</keyword>
<dbReference type="GO" id="GO:0003676">
    <property type="term" value="F:nucleic acid binding"/>
    <property type="evidence" value="ECO:0007669"/>
    <property type="project" value="InterPro"/>
</dbReference>
<accession>N9T477</accession>
<protein>
    <recommendedName>
        <fullName evidence="1">Integrase catalytic domain-containing protein</fullName>
    </recommendedName>
</protein>
<dbReference type="OrthoDB" id="371334at2"/>
<dbReference type="Proteomes" id="UP000013084">
    <property type="component" value="Unassembled WGS sequence"/>
</dbReference>
<dbReference type="InterPro" id="IPR012337">
    <property type="entry name" value="RNaseH-like_sf"/>
</dbReference>
<dbReference type="PANTHER" id="PTHR35004:SF7">
    <property type="entry name" value="INTEGRASE PROTEIN"/>
    <property type="match status" value="1"/>
</dbReference>
<dbReference type="AlphaFoldDB" id="N9T477"/>
<dbReference type="InterPro" id="IPR001584">
    <property type="entry name" value="Integrase_cat-core"/>
</dbReference>
<proteinExistence type="predicted"/>
<dbReference type="PROSITE" id="PS50994">
    <property type="entry name" value="INTEGRASE"/>
    <property type="match status" value="1"/>
</dbReference>
<dbReference type="PATRIC" id="fig|1217700.3.peg.2504"/>
<dbReference type="GO" id="GO:0015074">
    <property type="term" value="P:DNA integration"/>
    <property type="evidence" value="ECO:0007669"/>
    <property type="project" value="InterPro"/>
</dbReference>
<organism evidence="2 3">
    <name type="scientific">Acinetobacter higginsii</name>
    <dbReference type="NCBI Taxonomy" id="70347"/>
    <lineage>
        <taxon>Bacteria</taxon>
        <taxon>Pseudomonadati</taxon>
        <taxon>Pseudomonadota</taxon>
        <taxon>Gammaproteobacteria</taxon>
        <taxon>Moraxellales</taxon>
        <taxon>Moraxellaceae</taxon>
        <taxon>Acinetobacter</taxon>
    </lineage>
</organism>
<dbReference type="InterPro" id="IPR036397">
    <property type="entry name" value="RNaseH_sf"/>
</dbReference>
<feature type="domain" description="Integrase catalytic" evidence="1">
    <location>
        <begin position="144"/>
        <end position="343"/>
    </location>
</feature>
<evidence type="ECO:0000313" key="3">
    <source>
        <dbReference type="Proteomes" id="UP000013084"/>
    </source>
</evidence>
<evidence type="ECO:0000313" key="2">
    <source>
        <dbReference type="EMBL" id="ENX58180.1"/>
    </source>
</evidence>
<dbReference type="Pfam" id="PF00665">
    <property type="entry name" value="rve"/>
    <property type="match status" value="1"/>
</dbReference>
<comment type="caution">
    <text evidence="2">The sequence shown here is derived from an EMBL/GenBank/DDBJ whole genome shotgun (WGS) entry which is preliminary data.</text>
</comment>
<dbReference type="HOGENOM" id="CLU_019645_0_0_6"/>